<keyword evidence="2" id="KW-1185">Reference proteome</keyword>
<protein>
    <submittedName>
        <fullName evidence="1">Uncharacterized protein</fullName>
    </submittedName>
</protein>
<reference evidence="2" key="1">
    <citation type="submission" date="2018-09" db="EMBL/GenBank/DDBJ databases">
        <title>Draft Genome Sequence of Mediterraneibacter sp. KCTC 15684.</title>
        <authorList>
            <person name="Kim J.S."/>
            <person name="Han K.I."/>
            <person name="Suh M.K."/>
            <person name="Lee K.C."/>
            <person name="Eom M.K."/>
            <person name="Lee J.H."/>
            <person name="Park S.H."/>
            <person name="Kang S.W."/>
            <person name="Park J.E."/>
            <person name="Oh B.S."/>
            <person name="Yu S.Y."/>
            <person name="Choi S.H."/>
            <person name="Lee D.H."/>
            <person name="Yoon H."/>
            <person name="Kim B."/>
            <person name="Yang S.J."/>
            <person name="Lee J.S."/>
        </authorList>
    </citation>
    <scope>NUCLEOTIDE SEQUENCE [LARGE SCALE GENOMIC DNA]</scope>
    <source>
        <strain evidence="2">KCTC 15684</strain>
    </source>
</reference>
<evidence type="ECO:0000313" key="2">
    <source>
        <dbReference type="Proteomes" id="UP000265643"/>
    </source>
</evidence>
<comment type="caution">
    <text evidence="1">The sequence shown here is derived from an EMBL/GenBank/DDBJ whole genome shotgun (WGS) entry which is preliminary data.</text>
</comment>
<dbReference type="Proteomes" id="UP000265643">
    <property type="component" value="Unassembled WGS sequence"/>
</dbReference>
<proteinExistence type="predicted"/>
<name>A0A391PD38_9FIRM</name>
<organism evidence="1 2">
    <name type="scientific">Mediterraneibacter butyricigenes</name>
    <dbReference type="NCBI Taxonomy" id="2316025"/>
    <lineage>
        <taxon>Bacteria</taxon>
        <taxon>Bacillati</taxon>
        <taxon>Bacillota</taxon>
        <taxon>Clostridia</taxon>
        <taxon>Lachnospirales</taxon>
        <taxon>Lachnospiraceae</taxon>
        <taxon>Mediterraneibacter</taxon>
    </lineage>
</organism>
<dbReference type="EMBL" id="BHGK01000001">
    <property type="protein sequence ID" value="GCA67613.1"/>
    <property type="molecule type" value="Genomic_DNA"/>
</dbReference>
<dbReference type="RefSeq" id="WP_279220919.1">
    <property type="nucleotide sequence ID" value="NZ_BHGK01000001.1"/>
</dbReference>
<evidence type="ECO:0000313" key="1">
    <source>
        <dbReference type="EMBL" id="GCA67613.1"/>
    </source>
</evidence>
<sequence>MSRTLTAEFTTGTMKQERGSEWKTILADWYKKRLDLLYMEVSRF</sequence>
<accession>A0A391PD38</accession>
<gene>
    <name evidence="1" type="ORF">KGMB01110_20490</name>
</gene>
<dbReference type="AlphaFoldDB" id="A0A391PD38"/>